<evidence type="ECO:0000313" key="2">
    <source>
        <dbReference type="EMBL" id="HIR61522.1"/>
    </source>
</evidence>
<accession>A0A9D1J5C2</accession>
<organism evidence="2 3">
    <name type="scientific">Candidatus Faecivivens stercoravium</name>
    <dbReference type="NCBI Taxonomy" id="2840803"/>
    <lineage>
        <taxon>Bacteria</taxon>
        <taxon>Bacillati</taxon>
        <taxon>Bacillota</taxon>
        <taxon>Clostridia</taxon>
        <taxon>Eubacteriales</taxon>
        <taxon>Oscillospiraceae</taxon>
        <taxon>Oscillospiraceae incertae sedis</taxon>
        <taxon>Candidatus Faecivivens</taxon>
    </lineage>
</organism>
<feature type="transmembrane region" description="Helical" evidence="1">
    <location>
        <begin position="54"/>
        <end position="74"/>
    </location>
</feature>
<dbReference type="InterPro" id="IPR017259">
    <property type="entry name" value="UCP037672"/>
</dbReference>
<feature type="transmembrane region" description="Helical" evidence="1">
    <location>
        <begin position="6"/>
        <end position="24"/>
    </location>
</feature>
<gene>
    <name evidence="2" type="ORF">IAB37_08125</name>
</gene>
<dbReference type="AlphaFoldDB" id="A0A9D1J5C2"/>
<reference evidence="2" key="1">
    <citation type="submission" date="2020-10" db="EMBL/GenBank/DDBJ databases">
        <authorList>
            <person name="Gilroy R."/>
        </authorList>
    </citation>
    <scope>NUCLEOTIDE SEQUENCE</scope>
    <source>
        <strain evidence="2">CHK189-12415</strain>
    </source>
</reference>
<protein>
    <submittedName>
        <fullName evidence="2">DUF3784 domain-containing protein</fullName>
    </submittedName>
</protein>
<comment type="caution">
    <text evidence="2">The sequence shown here is derived from an EMBL/GenBank/DDBJ whole genome shotgun (WGS) entry which is preliminary data.</text>
</comment>
<dbReference type="EMBL" id="DVHA01000264">
    <property type="protein sequence ID" value="HIR61522.1"/>
    <property type="molecule type" value="Genomic_DNA"/>
</dbReference>
<evidence type="ECO:0000256" key="1">
    <source>
        <dbReference type="SAM" id="Phobius"/>
    </source>
</evidence>
<reference evidence="2" key="2">
    <citation type="journal article" date="2021" name="PeerJ">
        <title>Extensive microbial diversity within the chicken gut microbiome revealed by metagenomics and culture.</title>
        <authorList>
            <person name="Gilroy R."/>
            <person name="Ravi A."/>
            <person name="Getino M."/>
            <person name="Pursley I."/>
            <person name="Horton D.L."/>
            <person name="Alikhan N.F."/>
            <person name="Baker D."/>
            <person name="Gharbi K."/>
            <person name="Hall N."/>
            <person name="Watson M."/>
            <person name="Adriaenssens E.M."/>
            <person name="Foster-Nyarko E."/>
            <person name="Jarju S."/>
            <person name="Secka A."/>
            <person name="Antonio M."/>
            <person name="Oren A."/>
            <person name="Chaudhuri R.R."/>
            <person name="La Ragione R."/>
            <person name="Hildebrand F."/>
            <person name="Pallen M.J."/>
        </authorList>
    </citation>
    <scope>NUCLEOTIDE SEQUENCE</scope>
    <source>
        <strain evidence="2">CHK189-12415</strain>
    </source>
</reference>
<keyword evidence="1" id="KW-0812">Transmembrane</keyword>
<keyword evidence="1" id="KW-0472">Membrane</keyword>
<dbReference type="Pfam" id="PF12650">
    <property type="entry name" value="DUF3784"/>
    <property type="match status" value="1"/>
</dbReference>
<dbReference type="Proteomes" id="UP000824241">
    <property type="component" value="Unassembled WGS sequence"/>
</dbReference>
<evidence type="ECO:0000313" key="3">
    <source>
        <dbReference type="Proteomes" id="UP000824241"/>
    </source>
</evidence>
<keyword evidence="1" id="KW-1133">Transmembrane helix</keyword>
<feature type="transmembrane region" description="Helical" evidence="1">
    <location>
        <begin position="80"/>
        <end position="101"/>
    </location>
</feature>
<sequence>MGLLEMALTLGLSLGAVIWGVRIYHQKGTWFLAGWNTMRKEVKAAYNEKAVCRLYGRCVVFCGIGVFLLPYGSFNNLDGILCAGLAVIAAMVILSIALPVLNPKKYRK</sequence>
<name>A0A9D1J5C2_9FIRM</name>
<proteinExistence type="predicted"/>